<feature type="domain" description="ABC transmembrane type-1" evidence="11">
    <location>
        <begin position="687"/>
        <end position="941"/>
    </location>
</feature>
<dbReference type="PROSITE" id="PS50893">
    <property type="entry name" value="ABC_TRANSPORTER_2"/>
    <property type="match status" value="2"/>
</dbReference>
<reference evidence="12 13" key="1">
    <citation type="submission" date="2014-09" db="EMBL/GenBank/DDBJ databases">
        <authorList>
            <person name="Magalhaes I.L.F."/>
            <person name="Oliveira U."/>
            <person name="Santos F.R."/>
            <person name="Vidigal T.H.D.A."/>
            <person name="Brescovit A.D."/>
            <person name="Santos A.J."/>
        </authorList>
    </citation>
    <scope>NUCLEOTIDE SEQUENCE [LARGE SCALE GENOMIC DNA]</scope>
</reference>
<dbReference type="EMBL" id="CCYA01000254">
    <property type="protein sequence ID" value="CEH17074.1"/>
    <property type="molecule type" value="Genomic_DNA"/>
</dbReference>
<keyword evidence="2" id="KW-0813">Transport</keyword>
<feature type="transmembrane region" description="Helical" evidence="9">
    <location>
        <begin position="596"/>
        <end position="619"/>
    </location>
</feature>
<feature type="domain" description="ABC transporter" evidence="10">
    <location>
        <begin position="276"/>
        <end position="524"/>
    </location>
</feature>
<dbReference type="SMART" id="SM00382">
    <property type="entry name" value="AAA"/>
    <property type="match status" value="1"/>
</dbReference>
<evidence type="ECO:0000256" key="9">
    <source>
        <dbReference type="SAM" id="Phobius"/>
    </source>
</evidence>
<dbReference type="GO" id="GO:0016887">
    <property type="term" value="F:ATP hydrolysis activity"/>
    <property type="evidence" value="ECO:0007669"/>
    <property type="project" value="InterPro"/>
</dbReference>
<keyword evidence="5" id="KW-0067">ATP-binding</keyword>
<feature type="compositionally biased region" description="Polar residues" evidence="8">
    <location>
        <begin position="143"/>
        <end position="152"/>
    </location>
</feature>
<feature type="transmembrane region" description="Helical" evidence="9">
    <location>
        <begin position="281"/>
        <end position="306"/>
    </location>
</feature>
<keyword evidence="6 9" id="KW-1133">Transmembrane helix</keyword>
<dbReference type="GO" id="GO:0016020">
    <property type="term" value="C:membrane"/>
    <property type="evidence" value="ECO:0007669"/>
    <property type="project" value="UniProtKB-SubCell"/>
</dbReference>
<dbReference type="CDD" id="cd03244">
    <property type="entry name" value="ABCC_MRP_domain2"/>
    <property type="match status" value="1"/>
</dbReference>
<sequence>MQGSLLKRCWRANAHDVVIDACLTFVSAALSIAGPYFLKRILEAIQAADVASGGTGRVPKSAYALPLAAFFAAVCKSQSDVQHLFAGRRAGVRVRGELISQIYHKALKTRAMSAGRTEVEASSPVAVDKMSKRDRRKSKGSSNNVPPEQQQPAGKDLGAIVSLMAVDSQKISQLVSGAYFLYSSPVEILVAGIFLYRLLGWSAAVGFSVLLVSTPLQSYLTRRAMHITRELGQARDRRTALIAELYAALRPVRYFAQEEQWTQRVRDAREVELQLLKKRQVLSAGIAVLWAAVPAAITTISFLTYIRTGNRLGIEVAFPAIQTISAMRAALSILPVYITNLLNAGVSMERIETYLATDEVPDVAFAAQRPWLQHATVRENILFGAPFEAERYETVLECCALKPDLVLLPAGDESEVGEGGLVLSGGQRARVALARAMYSRSATVLLDDILSALDAQTSKQVVTTCLNGPLLKGRTCIIVSHHVELVLSIPCALVVKMSHGRIEAQGTPEELREQGHLAAIKAEEAAESIEQDLQAPIAGAQQVEAEGLPAAAPSVPALNGGGSLGNAAALAVEVRSKRERGKLVEKERRAKGAMKVQVYVTYLAAYGSITVALALLALVSRQTFDTGEKFYLSFWGSSYSTKATSAAFAVAAAPQQAISFLFSSVGEGITGLHALTFSAAELHLGQVGASALPPANENVWPYLGGFIAIQVAGSACLCLLILINQSGGRNAARALFIQALETLMRATSRHIDMTPKGRVLNTLSKDVGQVDESVHDTMQAMAGYIIGLVTSLGVITLTLPFMLIPSALLAYANYKVAIGYVRTARSLRRIESTSRSPLISSFSELLSGLDTVRAFCAERRLLGKFLQRLDHTQSAFHYFWMCNRHSLLRLDVLGALGIMGASITALAGGIPAGLAGVALSMASSTTMAIYWLSRYITSLEQDANSLERLQDLITLTPMEASAVIESNRPPASWPSQGAIEVRNLSLQYAPELDPVLHKVTFTVQPGEKIGVVGRTGSGKSTLALALFRHLEYMPGSQILIDGIDVSAIGLRDLRSRLTIIPQDPTLFTGTVRSNLDPFNEHSDEACIEALHRVHLRTTPPVSQPASRMTSRYNTLGRRPSALDGSFASAEDDSGTPGVDEEDEDERSFVTLDSPIADGGTNLSQGQRQLIAMARALLRAGKVIIMDEASSSVDFTTDEAIQSAIQDGFKHSTVLTIAHRLSTVVGYDRILVMDAGRVAEYDTPAALLSKTDGLFKSLCEKSGDYRQLRQVAEEAAEARRSRED</sequence>
<dbReference type="SUPFAM" id="SSF52540">
    <property type="entry name" value="P-loop containing nucleoside triphosphate hydrolases"/>
    <property type="match status" value="2"/>
</dbReference>
<feature type="compositionally biased region" description="Polar residues" evidence="8">
    <location>
        <begin position="1099"/>
        <end position="1113"/>
    </location>
</feature>
<dbReference type="InterPro" id="IPR050173">
    <property type="entry name" value="ABC_transporter_C-like"/>
</dbReference>
<dbReference type="InterPro" id="IPR003439">
    <property type="entry name" value="ABC_transporter-like_ATP-bd"/>
</dbReference>
<evidence type="ECO:0000256" key="3">
    <source>
        <dbReference type="ARBA" id="ARBA00022692"/>
    </source>
</evidence>
<dbReference type="InterPro" id="IPR036640">
    <property type="entry name" value="ABC1_TM_sf"/>
</dbReference>
<dbReference type="InterPro" id="IPR011527">
    <property type="entry name" value="ABC1_TM_dom"/>
</dbReference>
<keyword evidence="4" id="KW-0547">Nucleotide-binding</keyword>
<keyword evidence="3 9" id="KW-0812">Transmembrane</keyword>
<keyword evidence="13" id="KW-1185">Reference proteome</keyword>
<dbReference type="Gene3D" id="1.20.1560.10">
    <property type="entry name" value="ABC transporter type 1, transmembrane domain"/>
    <property type="match status" value="2"/>
</dbReference>
<dbReference type="InterPro" id="IPR017871">
    <property type="entry name" value="ABC_transporter-like_CS"/>
</dbReference>
<feature type="transmembrane region" description="Helical" evidence="9">
    <location>
        <begin position="699"/>
        <end position="723"/>
    </location>
</feature>
<dbReference type="GO" id="GO:0140359">
    <property type="term" value="F:ABC-type transporter activity"/>
    <property type="evidence" value="ECO:0007669"/>
    <property type="project" value="InterPro"/>
</dbReference>
<dbReference type="OrthoDB" id="6500128at2759"/>
<name>A0A0N7LAN4_9BASI</name>
<dbReference type="PANTHER" id="PTHR24223">
    <property type="entry name" value="ATP-BINDING CASSETTE SUB-FAMILY C"/>
    <property type="match status" value="1"/>
</dbReference>
<evidence type="ECO:0000256" key="5">
    <source>
        <dbReference type="ARBA" id="ARBA00022840"/>
    </source>
</evidence>
<evidence type="ECO:0000256" key="6">
    <source>
        <dbReference type="ARBA" id="ARBA00022989"/>
    </source>
</evidence>
<evidence type="ECO:0000256" key="2">
    <source>
        <dbReference type="ARBA" id="ARBA00022448"/>
    </source>
</evidence>
<evidence type="ECO:0000259" key="11">
    <source>
        <dbReference type="PROSITE" id="PS50929"/>
    </source>
</evidence>
<dbReference type="InterPro" id="IPR003593">
    <property type="entry name" value="AAA+_ATPase"/>
</dbReference>
<dbReference type="Pfam" id="PF00005">
    <property type="entry name" value="ABC_tran"/>
    <property type="match status" value="1"/>
</dbReference>
<evidence type="ECO:0000259" key="10">
    <source>
        <dbReference type="PROSITE" id="PS50893"/>
    </source>
</evidence>
<dbReference type="PROSITE" id="PS50929">
    <property type="entry name" value="ABC_TM1F"/>
    <property type="match status" value="2"/>
</dbReference>
<feature type="domain" description="ABC transmembrane type-1" evidence="11">
    <location>
        <begin position="18"/>
        <end position="343"/>
    </location>
</feature>
<dbReference type="Gene3D" id="3.40.50.300">
    <property type="entry name" value="P-loop containing nucleotide triphosphate hydrolases"/>
    <property type="match status" value="2"/>
</dbReference>
<feature type="transmembrane region" description="Helical" evidence="9">
    <location>
        <begin position="201"/>
        <end position="220"/>
    </location>
</feature>
<organism evidence="12 13">
    <name type="scientific">Ceraceosorus bombacis</name>
    <dbReference type="NCBI Taxonomy" id="401625"/>
    <lineage>
        <taxon>Eukaryota</taxon>
        <taxon>Fungi</taxon>
        <taxon>Dikarya</taxon>
        <taxon>Basidiomycota</taxon>
        <taxon>Ustilaginomycotina</taxon>
        <taxon>Exobasidiomycetes</taxon>
        <taxon>Ceraceosorales</taxon>
        <taxon>Ceraceosoraceae</taxon>
        <taxon>Ceraceosorus</taxon>
    </lineage>
</organism>
<evidence type="ECO:0000313" key="12">
    <source>
        <dbReference type="EMBL" id="CEH17074.1"/>
    </source>
</evidence>
<protein>
    <submittedName>
        <fullName evidence="12">Multidrug resistance-associated protein/mitoxantrone resistance protein, ABC superfamily</fullName>
    </submittedName>
</protein>
<dbReference type="SUPFAM" id="SSF90123">
    <property type="entry name" value="ABC transporter transmembrane region"/>
    <property type="match status" value="2"/>
</dbReference>
<evidence type="ECO:0000313" key="13">
    <source>
        <dbReference type="Proteomes" id="UP000054845"/>
    </source>
</evidence>
<feature type="compositionally biased region" description="Acidic residues" evidence="8">
    <location>
        <begin position="1129"/>
        <end position="1145"/>
    </location>
</feature>
<feature type="region of interest" description="Disordered" evidence="8">
    <location>
        <begin position="1099"/>
        <end position="1146"/>
    </location>
</feature>
<feature type="domain" description="ABC transporter" evidence="10">
    <location>
        <begin position="981"/>
        <end position="1259"/>
    </location>
</feature>
<dbReference type="CDD" id="cd18596">
    <property type="entry name" value="ABC_6TM_VMR1_D1_like"/>
    <property type="match status" value="1"/>
</dbReference>
<dbReference type="PANTHER" id="PTHR24223:SF415">
    <property type="entry name" value="FI20190P1"/>
    <property type="match status" value="1"/>
</dbReference>
<feature type="transmembrane region" description="Helical" evidence="9">
    <location>
        <begin position="326"/>
        <end position="346"/>
    </location>
</feature>
<dbReference type="GO" id="GO:0005524">
    <property type="term" value="F:ATP binding"/>
    <property type="evidence" value="ECO:0007669"/>
    <property type="project" value="UniProtKB-KW"/>
</dbReference>
<accession>A0A0N7LAN4</accession>
<evidence type="ECO:0000256" key="7">
    <source>
        <dbReference type="ARBA" id="ARBA00023136"/>
    </source>
</evidence>
<dbReference type="CDD" id="cd18604">
    <property type="entry name" value="ABC_6TM_VMR1_D2_like"/>
    <property type="match status" value="1"/>
</dbReference>
<dbReference type="InterPro" id="IPR027417">
    <property type="entry name" value="P-loop_NTPase"/>
</dbReference>
<evidence type="ECO:0000256" key="4">
    <source>
        <dbReference type="ARBA" id="ARBA00022741"/>
    </source>
</evidence>
<dbReference type="PROSITE" id="PS00211">
    <property type="entry name" value="ABC_TRANSPORTER_1"/>
    <property type="match status" value="2"/>
</dbReference>
<feature type="region of interest" description="Disordered" evidence="8">
    <location>
        <begin position="114"/>
        <end position="153"/>
    </location>
</feature>
<evidence type="ECO:0000256" key="8">
    <source>
        <dbReference type="SAM" id="MobiDB-lite"/>
    </source>
</evidence>
<dbReference type="STRING" id="401625.A0A0N7LAN4"/>
<dbReference type="Pfam" id="PF00664">
    <property type="entry name" value="ABC_membrane"/>
    <property type="match status" value="2"/>
</dbReference>
<feature type="transmembrane region" description="Helical" evidence="9">
    <location>
        <begin position="782"/>
        <end position="802"/>
    </location>
</feature>
<dbReference type="Proteomes" id="UP000054845">
    <property type="component" value="Unassembled WGS sequence"/>
</dbReference>
<proteinExistence type="predicted"/>
<comment type="subcellular location">
    <subcellularLocation>
        <location evidence="1">Membrane</location>
    </subcellularLocation>
</comment>
<evidence type="ECO:0000256" key="1">
    <source>
        <dbReference type="ARBA" id="ARBA00004370"/>
    </source>
</evidence>
<keyword evidence="7 9" id="KW-0472">Membrane</keyword>